<name>A0ABU1U5F2_9BACL</name>
<gene>
    <name evidence="3" type="ORF">J2X07_003679</name>
</gene>
<feature type="domain" description="Resolvase/invertase-type recombinase catalytic" evidence="1">
    <location>
        <begin position="12"/>
        <end position="160"/>
    </location>
</feature>
<evidence type="ECO:0000259" key="1">
    <source>
        <dbReference type="PROSITE" id="PS51736"/>
    </source>
</evidence>
<dbReference type="PANTHER" id="PTHR30461">
    <property type="entry name" value="DNA-INVERTASE FROM LAMBDOID PROPHAGE"/>
    <property type="match status" value="1"/>
</dbReference>
<evidence type="ECO:0000313" key="3">
    <source>
        <dbReference type="EMBL" id="MDR7074682.1"/>
    </source>
</evidence>
<protein>
    <submittedName>
        <fullName evidence="3">Site-specific DNA recombinase</fullName>
    </submittedName>
</protein>
<dbReference type="Pfam" id="PF13408">
    <property type="entry name" value="Zn_ribbon_recom"/>
    <property type="match status" value="1"/>
</dbReference>
<dbReference type="PROSITE" id="PS51737">
    <property type="entry name" value="RECOMBINASE_DNA_BIND"/>
    <property type="match status" value="1"/>
</dbReference>
<dbReference type="InterPro" id="IPR050639">
    <property type="entry name" value="SSR_resolvase"/>
</dbReference>
<keyword evidence="4" id="KW-1185">Reference proteome</keyword>
<proteinExistence type="predicted"/>
<organism evidence="3 4">
    <name type="scientific">Fictibacillus barbaricus</name>
    <dbReference type="NCBI Taxonomy" id="182136"/>
    <lineage>
        <taxon>Bacteria</taxon>
        <taxon>Bacillati</taxon>
        <taxon>Bacillota</taxon>
        <taxon>Bacilli</taxon>
        <taxon>Bacillales</taxon>
        <taxon>Fictibacillaceae</taxon>
        <taxon>Fictibacillus</taxon>
    </lineage>
</organism>
<dbReference type="SMART" id="SM00857">
    <property type="entry name" value="Resolvase"/>
    <property type="match status" value="1"/>
</dbReference>
<dbReference type="RefSeq" id="WP_310262040.1">
    <property type="nucleotide sequence ID" value="NZ_JAVDWA010000010.1"/>
</dbReference>
<dbReference type="InterPro" id="IPR011109">
    <property type="entry name" value="DNA_bind_recombinase_dom"/>
</dbReference>
<dbReference type="InterPro" id="IPR025827">
    <property type="entry name" value="Zn_ribbon_recom_dom"/>
</dbReference>
<dbReference type="Pfam" id="PF07508">
    <property type="entry name" value="Recombinase"/>
    <property type="match status" value="1"/>
</dbReference>
<dbReference type="PROSITE" id="PS51736">
    <property type="entry name" value="RECOMBINASES_3"/>
    <property type="match status" value="1"/>
</dbReference>
<dbReference type="EMBL" id="JAVDWA010000010">
    <property type="protein sequence ID" value="MDR7074682.1"/>
    <property type="molecule type" value="Genomic_DNA"/>
</dbReference>
<comment type="caution">
    <text evidence="3">The sequence shown here is derived from an EMBL/GenBank/DDBJ whole genome shotgun (WGS) entry which is preliminary data.</text>
</comment>
<evidence type="ECO:0000259" key="2">
    <source>
        <dbReference type="PROSITE" id="PS51737"/>
    </source>
</evidence>
<evidence type="ECO:0000313" key="4">
    <source>
        <dbReference type="Proteomes" id="UP001258181"/>
    </source>
</evidence>
<dbReference type="Gene3D" id="3.90.1750.20">
    <property type="entry name" value="Putative Large Serine Recombinase, Chain B, Domain 2"/>
    <property type="match status" value="1"/>
</dbReference>
<dbReference type="Gene3D" id="3.40.50.1390">
    <property type="entry name" value="Resolvase, N-terminal catalytic domain"/>
    <property type="match status" value="1"/>
</dbReference>
<dbReference type="CDD" id="cd03768">
    <property type="entry name" value="SR_ResInv"/>
    <property type="match status" value="1"/>
</dbReference>
<dbReference type="InterPro" id="IPR006119">
    <property type="entry name" value="Resolv_N"/>
</dbReference>
<accession>A0ABU1U5F2</accession>
<dbReference type="InterPro" id="IPR036162">
    <property type="entry name" value="Resolvase-like_N_sf"/>
</dbReference>
<sequence>MFRQSEEIDQRDIGIYTRVSTEEQAREGLSLDEQKNRLESYCHAMGWNQHIRFFIDEGESAKNLERPQLKLLMEEVKENNLSRIIVTKLDRLSRKLSDLLALIDLFQSHKVSFISISESFDTNTPSGRLTLQVLGAVAEFERERIRERVIDNMFHAANQGQWLTSAPFGYKLADKRLVIDENEANIVRRIYGMFLKENMGYFAIAKKLNEEGIPSHTGKEWWNRTIKLMITNPAYKGTTIWNRLAGSTEKREKKDVEEWVIIEGTHEPIIDPEIWEEVQKKAEKKRLPARSQRSTHLLSGILKCGLCGSGMSHDRAGSKNSKYGVYRCSANKNKGTCTGKVYRSAELELLFKESLLQLSKDFTLHFLPSIEPAKDALTSTALQQKVHNAKKRYQRKVEAYTAGLIEMEDLQNEKERMDTLVSELEASEVIEVNPKAIEENIKSKLRTLMNVMDQLPVSVTKALIKEVVEKVVVKGEHDIEIHLK</sequence>
<dbReference type="Pfam" id="PF00239">
    <property type="entry name" value="Resolvase"/>
    <property type="match status" value="1"/>
</dbReference>
<dbReference type="Proteomes" id="UP001258181">
    <property type="component" value="Unassembled WGS sequence"/>
</dbReference>
<dbReference type="InterPro" id="IPR038109">
    <property type="entry name" value="DNA_bind_recomb_sf"/>
</dbReference>
<dbReference type="PANTHER" id="PTHR30461:SF23">
    <property type="entry name" value="DNA RECOMBINASE-RELATED"/>
    <property type="match status" value="1"/>
</dbReference>
<dbReference type="SUPFAM" id="SSF53041">
    <property type="entry name" value="Resolvase-like"/>
    <property type="match status" value="1"/>
</dbReference>
<reference evidence="3 4" key="1">
    <citation type="submission" date="2023-07" db="EMBL/GenBank/DDBJ databases">
        <title>Sorghum-associated microbial communities from plants grown in Nebraska, USA.</title>
        <authorList>
            <person name="Schachtman D."/>
        </authorList>
    </citation>
    <scope>NUCLEOTIDE SEQUENCE [LARGE SCALE GENOMIC DNA]</scope>
    <source>
        <strain evidence="3 4">BE211</strain>
    </source>
</reference>
<feature type="domain" description="Recombinase" evidence="2">
    <location>
        <begin position="167"/>
        <end position="289"/>
    </location>
</feature>